<accession>A0ABT9UI37</accession>
<protein>
    <submittedName>
        <fullName evidence="1">NAD(P)-dependent dehydrogenase (Short-subunit alcohol dehydrogenase family)</fullName>
    </submittedName>
</protein>
<sequence length="72" mass="7571">MPAHGGGSWLRLLGAPEEVARAILFLANPDNLTGTSLDGAGGAHSVTRERLRALGLTSSARQYDLNLVRDVS</sequence>
<proteinExistence type="predicted"/>
<reference evidence="1 2" key="1">
    <citation type="submission" date="2023-07" db="EMBL/GenBank/DDBJ databases">
        <title>Sorghum-associated microbial communities from plants grown in Nebraska, USA.</title>
        <authorList>
            <person name="Schachtman D."/>
        </authorList>
    </citation>
    <scope>NUCLEOTIDE SEQUENCE [LARGE SCALE GENOMIC DNA]</scope>
    <source>
        <strain evidence="1 2">DS994</strain>
    </source>
</reference>
<dbReference type="Proteomes" id="UP001226389">
    <property type="component" value="Unassembled WGS sequence"/>
</dbReference>
<dbReference type="RefSeq" id="WP_307489893.1">
    <property type="nucleotide sequence ID" value="NZ_JAUSSY010000006.1"/>
</dbReference>
<evidence type="ECO:0000313" key="2">
    <source>
        <dbReference type="Proteomes" id="UP001226389"/>
    </source>
</evidence>
<comment type="caution">
    <text evidence="1">The sequence shown here is derived from an EMBL/GenBank/DDBJ whole genome shotgun (WGS) entry which is preliminary data.</text>
</comment>
<organism evidence="1 2">
    <name type="scientific">Pseudarthrobacter defluvii</name>
    <dbReference type="NCBI Taxonomy" id="410837"/>
    <lineage>
        <taxon>Bacteria</taxon>
        <taxon>Bacillati</taxon>
        <taxon>Actinomycetota</taxon>
        <taxon>Actinomycetes</taxon>
        <taxon>Micrococcales</taxon>
        <taxon>Micrococcaceae</taxon>
        <taxon>Pseudarthrobacter</taxon>
    </lineage>
</organism>
<keyword evidence="2" id="KW-1185">Reference proteome</keyword>
<evidence type="ECO:0000313" key="1">
    <source>
        <dbReference type="EMBL" id="MDQ0118706.1"/>
    </source>
</evidence>
<gene>
    <name evidence="1" type="ORF">J2T22_001892</name>
</gene>
<name>A0ABT9UI37_9MICC</name>
<dbReference type="EMBL" id="JAUSSY010000006">
    <property type="protein sequence ID" value="MDQ0118706.1"/>
    <property type="molecule type" value="Genomic_DNA"/>
</dbReference>